<dbReference type="InterPro" id="IPR052336">
    <property type="entry name" value="MlaD_Phospholipid_Transporter"/>
</dbReference>
<dbReference type="Pfam" id="PF02470">
    <property type="entry name" value="MlaD"/>
    <property type="match status" value="1"/>
</dbReference>
<evidence type="ECO:0000313" key="4">
    <source>
        <dbReference type="EMBL" id="OHU21794.1"/>
    </source>
</evidence>
<evidence type="ECO:0000259" key="3">
    <source>
        <dbReference type="Pfam" id="PF11887"/>
    </source>
</evidence>
<feature type="domain" description="Mammalian cell entry C-terminal" evidence="3">
    <location>
        <begin position="124"/>
        <end position="340"/>
    </location>
</feature>
<dbReference type="Proteomes" id="UP000179616">
    <property type="component" value="Unassembled WGS sequence"/>
</dbReference>
<protein>
    <submittedName>
        <fullName evidence="4">MCE-family protein</fullName>
    </submittedName>
</protein>
<dbReference type="InterPro" id="IPR024516">
    <property type="entry name" value="Mce_C"/>
</dbReference>
<keyword evidence="1" id="KW-0472">Membrane</keyword>
<comment type="caution">
    <text evidence="4">The sequence shown here is derived from an EMBL/GenBank/DDBJ whole genome shotgun (WGS) entry which is preliminary data.</text>
</comment>
<dbReference type="AlphaFoldDB" id="A0A1S1L4L6"/>
<sequence length="400" mass="42834">MSSADSSRRSVRLAGAVLAAILVGFTALTYFAYNDAFADTKPITVVSPRAGLVMEEGGKVKFHGLQIGKVKSITYANEQAKLELSVNAKDLRLIPSNATVRIAGTTVFGAKSVEFLAPQKPSDSSLRPGATVTAEAVALEVNTVFENLTRLLGKIDPVNLNATLTAVGEGLRGNGDNFGQGLVELDQYLDQLNPKLPTLQEDFRKAGQVGQIYGDAAPDIVRILDNLPPLSRTVVDQQQDLKATLLAAIGLGNNGYETLAPAEKDLTAALQRLRAPTTLLGRYSPEIPCTLQAISKALVTFTPLIGGVRPGLFLTNSFPLGAPVYTYPDSLPIVNASGGPNCRGLPNIPTKTQNGSWFRSPFLVTDNAYIPYKPLEELQVNAPDTLQYLYNGAFAKRSEF</sequence>
<dbReference type="InterPro" id="IPR003399">
    <property type="entry name" value="Mce/MlaD"/>
</dbReference>
<dbReference type="OrthoDB" id="3460188at2"/>
<dbReference type="PANTHER" id="PTHR33371:SF19">
    <property type="entry name" value="MCE-FAMILY PROTEIN MCE4A"/>
    <property type="match status" value="1"/>
</dbReference>
<dbReference type="STRING" id="948102.BKG76_14565"/>
<feature type="transmembrane region" description="Helical" evidence="1">
    <location>
        <begin position="12"/>
        <end position="33"/>
    </location>
</feature>
<keyword evidence="1" id="KW-0812">Transmembrane</keyword>
<evidence type="ECO:0000256" key="1">
    <source>
        <dbReference type="SAM" id="Phobius"/>
    </source>
</evidence>
<dbReference type="GO" id="GO:0005576">
    <property type="term" value="C:extracellular region"/>
    <property type="evidence" value="ECO:0007669"/>
    <property type="project" value="TreeGrafter"/>
</dbReference>
<dbReference type="Pfam" id="PF11887">
    <property type="entry name" value="Mce4_CUP1"/>
    <property type="match status" value="1"/>
</dbReference>
<gene>
    <name evidence="4" type="ORF">BKG76_14565</name>
</gene>
<dbReference type="RefSeq" id="WP_070938251.1">
    <property type="nucleotide sequence ID" value="NZ_MLIK01000019.1"/>
</dbReference>
<dbReference type="GeneID" id="57168030"/>
<proteinExistence type="predicted"/>
<dbReference type="InterPro" id="IPR005693">
    <property type="entry name" value="Mce"/>
</dbReference>
<evidence type="ECO:0000259" key="2">
    <source>
        <dbReference type="Pfam" id="PF02470"/>
    </source>
</evidence>
<feature type="domain" description="Mce/MlaD" evidence="2">
    <location>
        <begin position="40"/>
        <end position="116"/>
    </location>
</feature>
<reference evidence="4 5" key="1">
    <citation type="submission" date="2016-10" db="EMBL/GenBank/DDBJ databases">
        <title>Evaluation of Human, Veterinary and Environmental Mycobacterium chelonae Isolates by Core Genome Phylogenomic Analysis, Targeted Gene Comparison, and Anti-microbial Susceptibility Patterns: A Tale of Mistaken Identities.</title>
        <authorList>
            <person name="Fogelson S.B."/>
            <person name="Camus A.C."/>
            <person name="Lorenz W."/>
            <person name="Vasireddy R."/>
            <person name="Vasireddy S."/>
            <person name="Smith T."/>
            <person name="Brown-Elliott B.A."/>
            <person name="Wallace R.J.Jr."/>
            <person name="Hasan N.A."/>
            <person name="Reischl U."/>
            <person name="Sanchez S."/>
        </authorList>
    </citation>
    <scope>NUCLEOTIDE SEQUENCE [LARGE SCALE GENOMIC DNA]</scope>
    <source>
        <strain evidence="4 5">1559</strain>
    </source>
</reference>
<evidence type="ECO:0000313" key="5">
    <source>
        <dbReference type="Proteomes" id="UP000179616"/>
    </source>
</evidence>
<dbReference type="EMBL" id="MLIK01000019">
    <property type="protein sequence ID" value="OHU21794.1"/>
    <property type="molecule type" value="Genomic_DNA"/>
</dbReference>
<dbReference type="NCBIfam" id="TIGR00996">
    <property type="entry name" value="Mtu_fam_mce"/>
    <property type="match status" value="1"/>
</dbReference>
<organism evidence="4 5">
    <name type="scientific">Mycobacteroides franklinii</name>
    <dbReference type="NCBI Taxonomy" id="948102"/>
    <lineage>
        <taxon>Bacteria</taxon>
        <taxon>Bacillati</taxon>
        <taxon>Actinomycetota</taxon>
        <taxon>Actinomycetes</taxon>
        <taxon>Mycobacteriales</taxon>
        <taxon>Mycobacteriaceae</taxon>
        <taxon>Mycobacteroides</taxon>
    </lineage>
</organism>
<keyword evidence="1" id="KW-1133">Transmembrane helix</keyword>
<dbReference type="PANTHER" id="PTHR33371">
    <property type="entry name" value="INTERMEMBRANE PHOSPHOLIPID TRANSPORT SYSTEM BINDING PROTEIN MLAD-RELATED"/>
    <property type="match status" value="1"/>
</dbReference>
<dbReference type="GO" id="GO:0051701">
    <property type="term" value="P:biological process involved in interaction with host"/>
    <property type="evidence" value="ECO:0007669"/>
    <property type="project" value="TreeGrafter"/>
</dbReference>
<accession>A0A1S1L4L6</accession>
<name>A0A1S1L4L6_9MYCO</name>